<name>A0A8H6ZMX8_PLEOS</name>
<dbReference type="RefSeq" id="XP_036628964.1">
    <property type="nucleotide sequence ID" value="XM_036779575.1"/>
</dbReference>
<reference evidence="2" key="1">
    <citation type="submission" date="2019-07" db="EMBL/GenBank/DDBJ databases">
        <authorList>
            <person name="Palmer J.M."/>
        </authorList>
    </citation>
    <scope>NUCLEOTIDE SEQUENCE</scope>
    <source>
        <strain evidence="2">PC9</strain>
    </source>
</reference>
<dbReference type="AlphaFoldDB" id="A0A8H6ZMX8"/>
<gene>
    <name evidence="2" type="ORF">PC9H_010081</name>
</gene>
<feature type="compositionally biased region" description="Polar residues" evidence="1">
    <location>
        <begin position="200"/>
        <end position="210"/>
    </location>
</feature>
<proteinExistence type="predicted"/>
<evidence type="ECO:0000256" key="1">
    <source>
        <dbReference type="SAM" id="MobiDB-lite"/>
    </source>
</evidence>
<dbReference type="Proteomes" id="UP000623687">
    <property type="component" value="Unassembled WGS sequence"/>
</dbReference>
<dbReference type="EMBL" id="JACETU010000007">
    <property type="protein sequence ID" value="KAF7424770.1"/>
    <property type="molecule type" value="Genomic_DNA"/>
</dbReference>
<protein>
    <submittedName>
        <fullName evidence="2">Uncharacterized protein</fullName>
    </submittedName>
</protein>
<feature type="region of interest" description="Disordered" evidence="1">
    <location>
        <begin position="119"/>
        <end position="234"/>
    </location>
</feature>
<dbReference type="OrthoDB" id="5424209at2759"/>
<feature type="region of interest" description="Disordered" evidence="1">
    <location>
        <begin position="81"/>
        <end position="104"/>
    </location>
</feature>
<feature type="compositionally biased region" description="Low complexity" evidence="1">
    <location>
        <begin position="81"/>
        <end position="92"/>
    </location>
</feature>
<feature type="region of interest" description="Disordered" evidence="1">
    <location>
        <begin position="28"/>
        <end position="56"/>
    </location>
</feature>
<organism evidence="2 3">
    <name type="scientific">Pleurotus ostreatus</name>
    <name type="common">Oyster mushroom</name>
    <name type="synonym">White-rot fungus</name>
    <dbReference type="NCBI Taxonomy" id="5322"/>
    <lineage>
        <taxon>Eukaryota</taxon>
        <taxon>Fungi</taxon>
        <taxon>Dikarya</taxon>
        <taxon>Basidiomycota</taxon>
        <taxon>Agaricomycotina</taxon>
        <taxon>Agaricomycetes</taxon>
        <taxon>Agaricomycetidae</taxon>
        <taxon>Agaricales</taxon>
        <taxon>Pleurotineae</taxon>
        <taxon>Pleurotaceae</taxon>
        <taxon>Pleurotus</taxon>
    </lineage>
</organism>
<dbReference type="VEuPathDB" id="FungiDB:PC9H_010081"/>
<evidence type="ECO:0000313" key="2">
    <source>
        <dbReference type="EMBL" id="KAF7424770.1"/>
    </source>
</evidence>
<keyword evidence="3" id="KW-1185">Reference proteome</keyword>
<accession>A0A8H6ZMX8</accession>
<feature type="compositionally biased region" description="Basic and acidic residues" evidence="1">
    <location>
        <begin position="93"/>
        <end position="103"/>
    </location>
</feature>
<feature type="compositionally biased region" description="Acidic residues" evidence="1">
    <location>
        <begin position="171"/>
        <end position="189"/>
    </location>
</feature>
<evidence type="ECO:0000313" key="3">
    <source>
        <dbReference type="Proteomes" id="UP000623687"/>
    </source>
</evidence>
<comment type="caution">
    <text evidence="2">The sequence shown here is derived from an EMBL/GenBank/DDBJ whole genome shotgun (WGS) entry which is preliminary data.</text>
</comment>
<sequence length="783" mass="86939">MTMVLFPSHSYTSTYPLSHSPCPASSSTFTTYPPSPCPTRKRPPPPLASSLSYRSRSPKSAKTCASIGSVSRSCATATRTTAASSTSASSAAEEMKGLGERRGARTRTVGIELSIGLVFPLPPSSKGPSRAVQPYAAKAGKPTTYTSKSKEQKRDQVTVTVTVEEVHSDSDSSDSDLDSDSARDGEEDYYTNLRLAQRTPIRTSPLSFAPNSKYPLQLSPHSPPKSKSKSRNGGMNLYKLAIRHCMRESEEGRRILMVGAKRAVGVFQATRELERIVQRMDEALVERNLDFANTPDSKAAPYEVSPAEARLYYAGVGPKDRGPKLIYRPSSDTFEEPSGPEAYRLLMKAIAVPNDHEFSKDRQWGRVRDKVVELLNERKIKVTSVDFVRFTWLDKELDREIEEELQEEGGEDEVEVDYDAIPPIKPVEYGIRHFTNPTIWIGVLPDTLPAAAAHESAKEICAFLDELQAGNIDIAFRETVAKFFVSVPLSLPIAGLKTMQGTLGPYFRVGRKLYAISARHNVFSLNGSYNEDYKYSGTFHQPFTGPKKEVVVMGASAYTNYLISIQVLIGTLIDLATSLEKVHTFKGRVETGTNVEESQTTLEENEAELIKTRSKINKVKNFVEIKTRWGKRRDQVIGFVAWAPSLGAGATPHHYTRDFCVIELYKEKFKHMVSNVLSLGPECTPSKLENLIYDRTDVSSKFTYPDDGILPLSGMLTADELDKSNLNLQGDRIRRVIKRGSATNTTVGTFSPFMSFVRKYYSTGNCAAQVSMTELIQTTFKFK</sequence>
<dbReference type="GeneID" id="59379899"/>